<dbReference type="InterPro" id="IPR006175">
    <property type="entry name" value="YjgF/YER057c/UK114"/>
</dbReference>
<accession>A0A9D5Q489</accession>
<dbReference type="EMBL" id="WJJP01000007">
    <property type="protein sequence ID" value="MBD3322993.1"/>
    <property type="molecule type" value="Genomic_DNA"/>
</dbReference>
<dbReference type="Pfam" id="PF01042">
    <property type="entry name" value="Ribonuc_L-PSP"/>
    <property type="match status" value="1"/>
</dbReference>
<comment type="similarity">
    <text evidence="1">Belongs to the RutC family.</text>
</comment>
<proteinExistence type="inferred from homology"/>
<dbReference type="SUPFAM" id="SSF55298">
    <property type="entry name" value="YjgF-like"/>
    <property type="match status" value="1"/>
</dbReference>
<name>A0A9D5Q489_9BACT</name>
<dbReference type="NCBIfam" id="TIGR00004">
    <property type="entry name" value="Rid family detoxifying hydrolase"/>
    <property type="match status" value="1"/>
</dbReference>
<protein>
    <submittedName>
        <fullName evidence="2">Reactive intermediate/imine deaminase</fullName>
    </submittedName>
</protein>
<dbReference type="Gene3D" id="3.30.1330.40">
    <property type="entry name" value="RutC-like"/>
    <property type="match status" value="1"/>
</dbReference>
<evidence type="ECO:0000256" key="1">
    <source>
        <dbReference type="ARBA" id="ARBA00010552"/>
    </source>
</evidence>
<dbReference type="InterPro" id="IPR019897">
    <property type="entry name" value="RidA_CS"/>
</dbReference>
<dbReference type="AlphaFoldDB" id="A0A9D5Q489"/>
<evidence type="ECO:0000313" key="3">
    <source>
        <dbReference type="Proteomes" id="UP000649604"/>
    </source>
</evidence>
<reference evidence="2" key="1">
    <citation type="submission" date="2019-11" db="EMBL/GenBank/DDBJ databases">
        <title>Microbial mats filling the niche in hypersaline microbial mats.</title>
        <authorList>
            <person name="Wong H.L."/>
            <person name="Macleod F.I."/>
            <person name="White R.A. III"/>
            <person name="Burns B.P."/>
        </authorList>
    </citation>
    <scope>NUCLEOTIDE SEQUENCE</scope>
    <source>
        <strain evidence="2">Rbin_158</strain>
    </source>
</reference>
<dbReference type="InterPro" id="IPR035959">
    <property type="entry name" value="RutC-like_sf"/>
</dbReference>
<dbReference type="FunFam" id="3.30.1330.40:FF:000001">
    <property type="entry name" value="L-PSP family endoribonuclease"/>
    <property type="match status" value="1"/>
</dbReference>
<dbReference type="PANTHER" id="PTHR11803:SF39">
    <property type="entry name" value="2-IMINOBUTANOATE_2-IMINOPROPANOATE DEAMINASE"/>
    <property type="match status" value="1"/>
</dbReference>
<dbReference type="CDD" id="cd00448">
    <property type="entry name" value="YjgF_YER057c_UK114_family"/>
    <property type="match status" value="1"/>
</dbReference>
<comment type="caution">
    <text evidence="2">The sequence shown here is derived from an EMBL/GenBank/DDBJ whole genome shotgun (WGS) entry which is preliminary data.</text>
</comment>
<dbReference type="Proteomes" id="UP000649604">
    <property type="component" value="Unassembled WGS sequence"/>
</dbReference>
<sequence length="127" mass="13665">MSKTIITTTNAPQAIGPYSQAVRAGDFLYLSGQIAINPDTGDLVTESFAAQVRQIFKNINAVLAAAGAEFSQVVKTTVFLKNMDDFTEMNGIYAEYFPGDPPARSAVQVAKLPKDVDIEIEVIAHLA</sequence>
<evidence type="ECO:0000313" key="2">
    <source>
        <dbReference type="EMBL" id="MBD3322993.1"/>
    </source>
</evidence>
<gene>
    <name evidence="2" type="ORF">GF339_00320</name>
</gene>
<dbReference type="InterPro" id="IPR006056">
    <property type="entry name" value="RidA"/>
</dbReference>
<dbReference type="GO" id="GO:0005829">
    <property type="term" value="C:cytosol"/>
    <property type="evidence" value="ECO:0007669"/>
    <property type="project" value="TreeGrafter"/>
</dbReference>
<organism evidence="2 3">
    <name type="scientific">candidate division KSB3 bacterium</name>
    <dbReference type="NCBI Taxonomy" id="2044937"/>
    <lineage>
        <taxon>Bacteria</taxon>
        <taxon>candidate division KSB3</taxon>
    </lineage>
</organism>
<dbReference type="PANTHER" id="PTHR11803">
    <property type="entry name" value="2-IMINOBUTANOATE/2-IMINOPROPANOATE DEAMINASE RIDA"/>
    <property type="match status" value="1"/>
</dbReference>
<dbReference type="GO" id="GO:0019239">
    <property type="term" value="F:deaminase activity"/>
    <property type="evidence" value="ECO:0007669"/>
    <property type="project" value="TreeGrafter"/>
</dbReference>
<dbReference type="PROSITE" id="PS01094">
    <property type="entry name" value="UPF0076"/>
    <property type="match status" value="1"/>
</dbReference>